<evidence type="ECO:0000313" key="3">
    <source>
        <dbReference type="Proteomes" id="UP000765509"/>
    </source>
</evidence>
<name>A0A9Q3IAG2_9BASI</name>
<keyword evidence="3" id="KW-1185">Reference proteome</keyword>
<sequence length="93" mass="10019">MPLDGNPVVPQLRTNLGKGQVPSRKEGRGPRRSRHFSEAVDSFPEMSKITFKGLRKDGEEEGEGSNGTEVFSAPVGASEGFEGPTVAQSKYPE</sequence>
<comment type="caution">
    <text evidence="2">The sequence shown here is derived from an EMBL/GenBank/DDBJ whole genome shotgun (WGS) entry which is preliminary data.</text>
</comment>
<evidence type="ECO:0000256" key="1">
    <source>
        <dbReference type="SAM" id="MobiDB-lite"/>
    </source>
</evidence>
<dbReference type="Proteomes" id="UP000765509">
    <property type="component" value="Unassembled WGS sequence"/>
</dbReference>
<proteinExistence type="predicted"/>
<feature type="region of interest" description="Disordered" evidence="1">
    <location>
        <begin position="1"/>
        <end position="93"/>
    </location>
</feature>
<dbReference type="AlphaFoldDB" id="A0A9Q3IAG2"/>
<gene>
    <name evidence="2" type="ORF">O181_072797</name>
</gene>
<protein>
    <submittedName>
        <fullName evidence="2">Uncharacterized protein</fullName>
    </submittedName>
</protein>
<evidence type="ECO:0000313" key="2">
    <source>
        <dbReference type="EMBL" id="MBW0533082.1"/>
    </source>
</evidence>
<dbReference type="EMBL" id="AVOT02038249">
    <property type="protein sequence ID" value="MBW0533082.1"/>
    <property type="molecule type" value="Genomic_DNA"/>
</dbReference>
<organism evidence="2 3">
    <name type="scientific">Austropuccinia psidii MF-1</name>
    <dbReference type="NCBI Taxonomy" id="1389203"/>
    <lineage>
        <taxon>Eukaryota</taxon>
        <taxon>Fungi</taxon>
        <taxon>Dikarya</taxon>
        <taxon>Basidiomycota</taxon>
        <taxon>Pucciniomycotina</taxon>
        <taxon>Pucciniomycetes</taxon>
        <taxon>Pucciniales</taxon>
        <taxon>Sphaerophragmiaceae</taxon>
        <taxon>Austropuccinia</taxon>
    </lineage>
</organism>
<accession>A0A9Q3IAG2</accession>
<reference evidence="2" key="1">
    <citation type="submission" date="2021-03" db="EMBL/GenBank/DDBJ databases">
        <title>Draft genome sequence of rust myrtle Austropuccinia psidii MF-1, a brazilian biotype.</title>
        <authorList>
            <person name="Quecine M.C."/>
            <person name="Pachon D.M.R."/>
            <person name="Bonatelli M.L."/>
            <person name="Correr F.H."/>
            <person name="Franceschini L.M."/>
            <person name="Leite T.F."/>
            <person name="Margarido G.R.A."/>
            <person name="Almeida C.A."/>
            <person name="Ferrarezi J.A."/>
            <person name="Labate C.A."/>
        </authorList>
    </citation>
    <scope>NUCLEOTIDE SEQUENCE</scope>
    <source>
        <strain evidence="2">MF-1</strain>
    </source>
</reference>